<dbReference type="Proteomes" id="UP000070155">
    <property type="component" value="Unassembled WGS sequence"/>
</dbReference>
<evidence type="ECO:0000313" key="2">
    <source>
        <dbReference type="Proteomes" id="UP000070155"/>
    </source>
</evidence>
<sequence>MPEDFEAYRPLVRKKEGKETELIYGPLKIGKRGDSFTVTIPSDLAERMDLKEGGRMEFSWDEVSDTALMEKEDEDVVKFGSRRIRKTESGPTEVTIPAKLARNKMKVERKKKDRKEIKLIFDKETNIIRIEKGRTLR</sequence>
<reference evidence="1 2" key="1">
    <citation type="journal article" date="2016" name="Sci. Rep.">
        <title>Metabolic traits of an uncultured archaeal lineage -MSBL1- from brine pools of the Red Sea.</title>
        <authorList>
            <person name="Mwirichia R."/>
            <person name="Alam I."/>
            <person name="Rashid M."/>
            <person name="Vinu M."/>
            <person name="Ba-Alawi W."/>
            <person name="Anthony Kamau A."/>
            <person name="Kamanda Ngugi D."/>
            <person name="Goker M."/>
            <person name="Klenk H.P."/>
            <person name="Bajic V."/>
            <person name="Stingl U."/>
        </authorList>
    </citation>
    <scope>NUCLEOTIDE SEQUENCE [LARGE SCALE GENOMIC DNA]</scope>
    <source>
        <strain evidence="1">SCGC-AAA259I07</strain>
    </source>
</reference>
<dbReference type="EMBL" id="LHXQ01000001">
    <property type="protein sequence ID" value="KXA95567.1"/>
    <property type="molecule type" value="Genomic_DNA"/>
</dbReference>
<evidence type="ECO:0008006" key="3">
    <source>
        <dbReference type="Google" id="ProtNLM"/>
    </source>
</evidence>
<organism evidence="1 2">
    <name type="scientific">candidate division MSBL1 archaeon SCGC-AAA259I07</name>
    <dbReference type="NCBI Taxonomy" id="1698266"/>
    <lineage>
        <taxon>Archaea</taxon>
        <taxon>Methanobacteriati</taxon>
        <taxon>Methanobacteriota</taxon>
        <taxon>candidate division MSBL1</taxon>
    </lineage>
</organism>
<name>A0A133UN24_9EURY</name>
<dbReference type="SUPFAM" id="SSF89447">
    <property type="entry name" value="AbrB/MazE/MraZ-like"/>
    <property type="match status" value="1"/>
</dbReference>
<gene>
    <name evidence="1" type="ORF">AKJ36_00020</name>
</gene>
<comment type="caution">
    <text evidence="1">The sequence shown here is derived from an EMBL/GenBank/DDBJ whole genome shotgun (WGS) entry which is preliminary data.</text>
</comment>
<accession>A0A133UN24</accession>
<evidence type="ECO:0000313" key="1">
    <source>
        <dbReference type="EMBL" id="KXA95567.1"/>
    </source>
</evidence>
<proteinExistence type="predicted"/>
<dbReference type="InterPro" id="IPR037914">
    <property type="entry name" value="SpoVT-AbrB_sf"/>
</dbReference>
<protein>
    <recommendedName>
        <fullName evidence="3">SpoVT-AbrB domain-containing protein</fullName>
    </recommendedName>
</protein>
<dbReference type="AlphaFoldDB" id="A0A133UN24"/>
<keyword evidence="2" id="KW-1185">Reference proteome</keyword>